<dbReference type="EMBL" id="MCGO01000032">
    <property type="protein sequence ID" value="ORY41274.1"/>
    <property type="molecule type" value="Genomic_DNA"/>
</dbReference>
<gene>
    <name evidence="2" type="ORF">BCR33DRAFT_852284</name>
</gene>
<keyword evidence="3" id="KW-1185">Reference proteome</keyword>
<protein>
    <recommendedName>
        <fullName evidence="1">Glutaredoxin-like protein</fullName>
    </recommendedName>
</protein>
<keyword evidence="1" id="KW-0813">Transport</keyword>
<dbReference type="InterPro" id="IPR052565">
    <property type="entry name" value="Glutaredoxin-like_YDR286C"/>
</dbReference>
<dbReference type="Gene3D" id="3.40.30.10">
    <property type="entry name" value="Glutaredoxin"/>
    <property type="match status" value="1"/>
</dbReference>
<dbReference type="PANTHER" id="PTHR33558">
    <property type="entry name" value="GLUTAREDOXIN-LIKE PROTEIN C5ORF63 HOMOLOG"/>
    <property type="match status" value="1"/>
</dbReference>
<dbReference type="Proteomes" id="UP000193642">
    <property type="component" value="Unassembled WGS sequence"/>
</dbReference>
<accession>A0A1Y2C314</accession>
<evidence type="ECO:0000256" key="1">
    <source>
        <dbReference type="RuleBase" id="RU363082"/>
    </source>
</evidence>
<dbReference type="Pfam" id="PF05768">
    <property type="entry name" value="Glrx-like"/>
    <property type="match status" value="1"/>
</dbReference>
<feature type="non-terminal residue" evidence="2">
    <location>
        <position position="1"/>
    </location>
</feature>
<dbReference type="SUPFAM" id="SSF52833">
    <property type="entry name" value="Thioredoxin-like"/>
    <property type="match status" value="1"/>
</dbReference>
<dbReference type="OrthoDB" id="429967at2759"/>
<dbReference type="PANTHER" id="PTHR33558:SF1">
    <property type="entry name" value="GLUTAREDOXIN-LIKE PROTEIN C5ORF63 HOMOLOG"/>
    <property type="match status" value="1"/>
</dbReference>
<organism evidence="2 3">
    <name type="scientific">Rhizoclosmatium globosum</name>
    <dbReference type="NCBI Taxonomy" id="329046"/>
    <lineage>
        <taxon>Eukaryota</taxon>
        <taxon>Fungi</taxon>
        <taxon>Fungi incertae sedis</taxon>
        <taxon>Chytridiomycota</taxon>
        <taxon>Chytridiomycota incertae sedis</taxon>
        <taxon>Chytridiomycetes</taxon>
        <taxon>Chytridiales</taxon>
        <taxon>Chytriomycetaceae</taxon>
        <taxon>Rhizoclosmatium</taxon>
    </lineage>
</organism>
<reference evidence="2 3" key="1">
    <citation type="submission" date="2016-07" db="EMBL/GenBank/DDBJ databases">
        <title>Pervasive Adenine N6-methylation of Active Genes in Fungi.</title>
        <authorList>
            <consortium name="DOE Joint Genome Institute"/>
            <person name="Mondo S.J."/>
            <person name="Dannebaum R.O."/>
            <person name="Kuo R.C."/>
            <person name="Labutti K."/>
            <person name="Haridas S."/>
            <person name="Kuo A."/>
            <person name="Salamov A."/>
            <person name="Ahrendt S.R."/>
            <person name="Lipzen A."/>
            <person name="Sullivan W."/>
            <person name="Andreopoulos W.B."/>
            <person name="Clum A."/>
            <person name="Lindquist E."/>
            <person name="Daum C."/>
            <person name="Ramamoorthy G.K."/>
            <person name="Gryganskyi A."/>
            <person name="Culley D."/>
            <person name="Magnuson J.K."/>
            <person name="James T.Y."/>
            <person name="O'Malley M.A."/>
            <person name="Stajich J.E."/>
            <person name="Spatafora J.W."/>
            <person name="Visel A."/>
            <person name="Grigoriev I.V."/>
        </authorList>
    </citation>
    <scope>NUCLEOTIDE SEQUENCE [LARGE SCALE GENOMIC DNA]</scope>
    <source>
        <strain evidence="2 3">JEL800</strain>
    </source>
</reference>
<proteinExistence type="inferred from homology"/>
<keyword evidence="1" id="KW-0249">Electron transport</keyword>
<comment type="caution">
    <text evidence="2">The sequence shown here is derived from an EMBL/GenBank/DDBJ whole genome shotgun (WGS) entry which is preliminary data.</text>
</comment>
<evidence type="ECO:0000313" key="3">
    <source>
        <dbReference type="Proteomes" id="UP000193642"/>
    </source>
</evidence>
<dbReference type="InterPro" id="IPR008554">
    <property type="entry name" value="Glutaredoxin-like"/>
</dbReference>
<evidence type="ECO:0000313" key="2">
    <source>
        <dbReference type="EMBL" id="ORY41274.1"/>
    </source>
</evidence>
<dbReference type="InterPro" id="IPR036249">
    <property type="entry name" value="Thioredoxin-like_sf"/>
</dbReference>
<comment type="similarity">
    <text evidence="1">Belongs to the glutaredoxin family.</text>
</comment>
<sequence>MWLASLTAQSAFRSVPRLACRRFSAATQRDDELTLTLFSRKYCGLCDHARENILLLKDHYKFVLDIEDIDLAKNKHWKEKYNYEVPVLHINGKPAMMNAVPIDTLEEILKALKE</sequence>
<name>A0A1Y2C314_9FUNG</name>
<dbReference type="AlphaFoldDB" id="A0A1Y2C314"/>